<accession>A0A842HDB0</accession>
<dbReference type="RefSeq" id="WP_185675171.1">
    <property type="nucleotide sequence ID" value="NZ_JACHVB010000020.1"/>
</dbReference>
<dbReference type="EMBL" id="JACHVB010000020">
    <property type="protein sequence ID" value="MBC2594189.1"/>
    <property type="molecule type" value="Genomic_DNA"/>
</dbReference>
<dbReference type="Pfam" id="PF02579">
    <property type="entry name" value="Nitro_FeMo-Co"/>
    <property type="match status" value="1"/>
</dbReference>
<dbReference type="InterPro" id="IPR036105">
    <property type="entry name" value="DiNase_FeMo-co_biosyn_sf"/>
</dbReference>
<reference evidence="3 4" key="1">
    <citation type="submission" date="2020-07" db="EMBL/GenBank/DDBJ databases">
        <authorList>
            <person name="Feng X."/>
        </authorList>
    </citation>
    <scope>NUCLEOTIDE SEQUENCE [LARGE SCALE GENOMIC DNA]</scope>
    <source>
        <strain evidence="3 4">JCM31066</strain>
    </source>
</reference>
<keyword evidence="4" id="KW-1185">Reference proteome</keyword>
<dbReference type="PANTHER" id="PTHR42983">
    <property type="entry name" value="DINITROGENASE IRON-MOLYBDENUM COFACTOR PROTEIN-RELATED"/>
    <property type="match status" value="1"/>
</dbReference>
<gene>
    <name evidence="3" type="ORF">H5P28_07930</name>
</gene>
<dbReference type="AlphaFoldDB" id="A0A842HDB0"/>
<sequence>MNICLPVLENNGLLSAVSPHFGQAPAHLVISPEGEIVHYAEKTACGHAGCTPVDILAAHAVKAIVCQGLGRGAFFRLRELGIDVFQTDCETVDEALVAYRRHTLAPMSEDGLCQGHEHSDHDHDGHPHEHGHNHCH</sequence>
<protein>
    <submittedName>
        <fullName evidence="3">NifB/NifX family molybdenum-iron cluster-binding protein</fullName>
    </submittedName>
</protein>
<dbReference type="CDD" id="cd00851">
    <property type="entry name" value="MTH1175"/>
    <property type="match status" value="1"/>
</dbReference>
<dbReference type="PANTHER" id="PTHR42983:SF1">
    <property type="entry name" value="IRON-MOLYBDENUM PROTEIN"/>
    <property type="match status" value="1"/>
</dbReference>
<feature type="compositionally biased region" description="Basic and acidic residues" evidence="1">
    <location>
        <begin position="115"/>
        <end position="136"/>
    </location>
</feature>
<feature type="domain" description="Dinitrogenase iron-molybdenum cofactor biosynthesis" evidence="2">
    <location>
        <begin position="15"/>
        <end position="100"/>
    </location>
</feature>
<comment type="caution">
    <text evidence="3">The sequence shown here is derived from an EMBL/GenBank/DDBJ whole genome shotgun (WGS) entry which is preliminary data.</text>
</comment>
<dbReference type="InterPro" id="IPR033913">
    <property type="entry name" value="MTH1175_dom"/>
</dbReference>
<name>A0A842HDB0_9BACT</name>
<evidence type="ECO:0000313" key="4">
    <source>
        <dbReference type="Proteomes" id="UP000546464"/>
    </source>
</evidence>
<dbReference type="Gene3D" id="3.30.420.130">
    <property type="entry name" value="Dinitrogenase iron-molybdenum cofactor biosynthesis domain"/>
    <property type="match status" value="1"/>
</dbReference>
<proteinExistence type="predicted"/>
<dbReference type="InterPro" id="IPR003731">
    <property type="entry name" value="Di-Nase_FeMo-co_biosynth"/>
</dbReference>
<dbReference type="SUPFAM" id="SSF53146">
    <property type="entry name" value="Nitrogenase accessory factor-like"/>
    <property type="match status" value="1"/>
</dbReference>
<evidence type="ECO:0000259" key="2">
    <source>
        <dbReference type="Pfam" id="PF02579"/>
    </source>
</evidence>
<evidence type="ECO:0000313" key="3">
    <source>
        <dbReference type="EMBL" id="MBC2594189.1"/>
    </source>
</evidence>
<organism evidence="3 4">
    <name type="scientific">Ruficoccus amylovorans</name>
    <dbReference type="NCBI Taxonomy" id="1804625"/>
    <lineage>
        <taxon>Bacteria</taxon>
        <taxon>Pseudomonadati</taxon>
        <taxon>Verrucomicrobiota</taxon>
        <taxon>Opitutia</taxon>
        <taxon>Puniceicoccales</taxon>
        <taxon>Cerasicoccaceae</taxon>
        <taxon>Ruficoccus</taxon>
    </lineage>
</organism>
<feature type="region of interest" description="Disordered" evidence="1">
    <location>
        <begin position="111"/>
        <end position="136"/>
    </location>
</feature>
<dbReference type="Proteomes" id="UP000546464">
    <property type="component" value="Unassembled WGS sequence"/>
</dbReference>
<evidence type="ECO:0000256" key="1">
    <source>
        <dbReference type="SAM" id="MobiDB-lite"/>
    </source>
</evidence>